<protein>
    <submittedName>
        <fullName evidence="2">Arm DNA-binding domain-containing protein</fullName>
    </submittedName>
</protein>
<evidence type="ECO:0000313" key="3">
    <source>
        <dbReference type="Proteomes" id="UP001597546"/>
    </source>
</evidence>
<reference evidence="3" key="1">
    <citation type="journal article" date="2019" name="Int. J. Syst. Evol. Microbiol.">
        <title>The Global Catalogue of Microorganisms (GCM) 10K type strain sequencing project: providing services to taxonomists for standard genome sequencing and annotation.</title>
        <authorList>
            <consortium name="The Broad Institute Genomics Platform"/>
            <consortium name="The Broad Institute Genome Sequencing Center for Infectious Disease"/>
            <person name="Wu L."/>
            <person name="Ma J."/>
        </authorList>
    </citation>
    <scope>NUCLEOTIDE SEQUENCE [LARGE SCALE GENOMIC DNA]</scope>
    <source>
        <strain evidence="3">KCTC 42456</strain>
    </source>
</reference>
<organism evidence="2 3">
    <name type="scientific">Pedobacter alpinus</name>
    <dbReference type="NCBI Taxonomy" id="1590643"/>
    <lineage>
        <taxon>Bacteria</taxon>
        <taxon>Pseudomonadati</taxon>
        <taxon>Bacteroidota</taxon>
        <taxon>Sphingobacteriia</taxon>
        <taxon>Sphingobacteriales</taxon>
        <taxon>Sphingobacteriaceae</taxon>
        <taxon>Pedobacter</taxon>
    </lineage>
</organism>
<accession>A0ABW5TU39</accession>
<sequence length="47" mass="5556">MSNLIQLHFYLKTPKAYQSGTIPIYFRITIHGKRVEFSLNRKCEPSK</sequence>
<dbReference type="RefSeq" id="WP_379045951.1">
    <property type="nucleotide sequence ID" value="NZ_JBHSKW010000057.1"/>
</dbReference>
<dbReference type="InterPro" id="IPR035386">
    <property type="entry name" value="Arm-DNA-bind_5"/>
</dbReference>
<keyword evidence="2" id="KW-0238">DNA-binding</keyword>
<feature type="domain" description="Arm DNA-binding" evidence="1">
    <location>
        <begin position="9"/>
        <end position="46"/>
    </location>
</feature>
<evidence type="ECO:0000313" key="2">
    <source>
        <dbReference type="EMBL" id="MFD2732389.1"/>
    </source>
</evidence>
<dbReference type="Pfam" id="PF17293">
    <property type="entry name" value="Arm-DNA-bind_5"/>
    <property type="match status" value="1"/>
</dbReference>
<dbReference type="GO" id="GO:0003677">
    <property type="term" value="F:DNA binding"/>
    <property type="evidence" value="ECO:0007669"/>
    <property type="project" value="UniProtKB-KW"/>
</dbReference>
<name>A0ABW5TU39_9SPHI</name>
<gene>
    <name evidence="2" type="ORF">ACFSSE_11815</name>
</gene>
<dbReference type="Proteomes" id="UP001597546">
    <property type="component" value="Unassembled WGS sequence"/>
</dbReference>
<keyword evidence="3" id="KW-1185">Reference proteome</keyword>
<evidence type="ECO:0000259" key="1">
    <source>
        <dbReference type="Pfam" id="PF17293"/>
    </source>
</evidence>
<dbReference type="EMBL" id="JBHULV010000042">
    <property type="protein sequence ID" value="MFD2732389.1"/>
    <property type="molecule type" value="Genomic_DNA"/>
</dbReference>
<proteinExistence type="predicted"/>
<comment type="caution">
    <text evidence="2">The sequence shown here is derived from an EMBL/GenBank/DDBJ whole genome shotgun (WGS) entry which is preliminary data.</text>
</comment>